<evidence type="ECO:0000259" key="2">
    <source>
        <dbReference type="PROSITE" id="PS51231"/>
    </source>
</evidence>
<evidence type="ECO:0008006" key="6">
    <source>
        <dbReference type="Google" id="ProtNLM"/>
    </source>
</evidence>
<organism evidence="4 5">
    <name type="scientific">Malassezia globosa (strain ATCC MYA-4612 / CBS 7966)</name>
    <name type="common">Dandruff-associated fungus</name>
    <dbReference type="NCBI Taxonomy" id="425265"/>
    <lineage>
        <taxon>Eukaryota</taxon>
        <taxon>Fungi</taxon>
        <taxon>Dikarya</taxon>
        <taxon>Basidiomycota</taxon>
        <taxon>Ustilaginomycotina</taxon>
        <taxon>Malasseziomycetes</taxon>
        <taxon>Malasseziales</taxon>
        <taxon>Malasseziaceae</taxon>
        <taxon>Malassezia</taxon>
    </lineage>
</organism>
<feature type="region of interest" description="Disordered" evidence="1">
    <location>
        <begin position="509"/>
        <end position="655"/>
    </location>
</feature>
<dbReference type="InterPro" id="IPR042201">
    <property type="entry name" value="FH2_Formin_sf"/>
</dbReference>
<feature type="compositionally biased region" description="Low complexity" evidence="1">
    <location>
        <begin position="602"/>
        <end position="613"/>
    </location>
</feature>
<dbReference type="SMART" id="SM00498">
    <property type="entry name" value="FH2"/>
    <property type="match status" value="1"/>
</dbReference>
<feature type="region of interest" description="Disordered" evidence="1">
    <location>
        <begin position="457"/>
        <end position="497"/>
    </location>
</feature>
<dbReference type="STRING" id="425265.A8QC50"/>
<dbReference type="PROSITE" id="PS51444">
    <property type="entry name" value="FH2"/>
    <property type="match status" value="1"/>
</dbReference>
<gene>
    <name evidence="4" type="ORF">MGL_3973</name>
</gene>
<evidence type="ECO:0000313" key="5">
    <source>
        <dbReference type="Proteomes" id="UP000008837"/>
    </source>
</evidence>
<name>A8QC50_MALGO</name>
<dbReference type="OrthoDB" id="1104827at2759"/>
<dbReference type="InterPro" id="IPR014767">
    <property type="entry name" value="DAD_dom"/>
</dbReference>
<dbReference type="PROSITE" id="PS51231">
    <property type="entry name" value="DAD"/>
    <property type="match status" value="1"/>
</dbReference>
<dbReference type="EMBL" id="AAYY01000018">
    <property type="protein sequence ID" value="EDP41592.1"/>
    <property type="molecule type" value="Genomic_DNA"/>
</dbReference>
<dbReference type="Pfam" id="PF02181">
    <property type="entry name" value="FH2"/>
    <property type="match status" value="1"/>
</dbReference>
<evidence type="ECO:0000313" key="4">
    <source>
        <dbReference type="EMBL" id="EDP41592.1"/>
    </source>
</evidence>
<feature type="domain" description="FH2" evidence="3">
    <location>
        <begin position="9"/>
        <end position="429"/>
    </location>
</feature>
<dbReference type="PANTHER" id="PTHR45725:SF1">
    <property type="entry name" value="DISHEVELLED ASSOCIATED ACTIVATOR OF MORPHOGENESIS, ISOFORM D"/>
    <property type="match status" value="1"/>
</dbReference>
<dbReference type="InterPro" id="IPR051425">
    <property type="entry name" value="Formin_Homology"/>
</dbReference>
<feature type="compositionally biased region" description="Basic residues" evidence="1">
    <location>
        <begin position="466"/>
        <end position="475"/>
    </location>
</feature>
<evidence type="ECO:0000259" key="3">
    <source>
        <dbReference type="PROSITE" id="PS51444"/>
    </source>
</evidence>
<accession>A8QC50</accession>
<dbReference type="InParanoid" id="A8QC50"/>
<dbReference type="InterPro" id="IPR015425">
    <property type="entry name" value="FH2_Formin"/>
</dbReference>
<dbReference type="InterPro" id="IPR001265">
    <property type="entry name" value="Formin_Cappuccino_subfam"/>
</dbReference>
<reference evidence="4 5" key="1">
    <citation type="journal article" date="2007" name="Proc. Natl. Acad. Sci. U.S.A.">
        <title>Dandruff-associated Malassezia genomes reveal convergent and divergent virulence traits shared with plant and human fungal pathogens.</title>
        <authorList>
            <person name="Xu J."/>
            <person name="Saunders C.W."/>
            <person name="Hu P."/>
            <person name="Grant R.A."/>
            <person name="Boekhout T."/>
            <person name="Kuramae E.E."/>
            <person name="Kronstad J.W."/>
            <person name="Deangelis Y.M."/>
            <person name="Reeder N.L."/>
            <person name="Johnstone K.R."/>
            <person name="Leland M."/>
            <person name="Fieno A.M."/>
            <person name="Begley W.M."/>
            <person name="Sun Y."/>
            <person name="Lacey M.P."/>
            <person name="Chaudhary T."/>
            <person name="Keough T."/>
            <person name="Chu L."/>
            <person name="Sears R."/>
            <person name="Yuan B."/>
            <person name="Dawson T.L.Jr."/>
        </authorList>
    </citation>
    <scope>NUCLEOTIDE SEQUENCE [LARGE SCALE GENOMIC DNA]</scope>
    <source>
        <strain evidence="5">ATCC MYA-4612 / CBS 7966</strain>
    </source>
</reference>
<dbReference type="OMA" id="SNMTLMH"/>
<keyword evidence="5" id="KW-1185">Reference proteome</keyword>
<comment type="caution">
    <text evidence="4">The sequence shown here is derived from an EMBL/GenBank/DDBJ whole genome shotgun (WGS) entry which is preliminary data.</text>
</comment>
<dbReference type="RefSeq" id="XP_001728806.1">
    <property type="nucleotide sequence ID" value="XM_001728754.1"/>
</dbReference>
<dbReference type="VEuPathDB" id="FungiDB:MGL_3973"/>
<dbReference type="AlphaFoldDB" id="A8QC50"/>
<dbReference type="PRINTS" id="PR00828">
    <property type="entry name" value="FORMIN"/>
</dbReference>
<feature type="compositionally biased region" description="Polar residues" evidence="1">
    <location>
        <begin position="565"/>
        <end position="581"/>
    </location>
</feature>
<sequence length="655" mass="73776">MAGVSNLRKAVLDMAKTRMKQLQWDKLSAEHASSTVWGKTASDELMLREIILERGVFGEMEEEFKAKEASKRAVSVKKDSKELQTYLNYATRQGIEMVLKRIKSQLTDNKHCTPEELAHMIIQCDSQVFDQSILTELLRYYPESETKGRLGEYKNASDEQLRLLHPADRLVVLLMTVPHLKDKVKGMLYMTRYGDTTDIIRHGLTKIRDGSEAIINAPKFAQLLNVILLFGNYLNATGIKGGAYGFRISSINKLVDTKAADGTTLLHFVERTVTRCFPELEGFVDELSAATEACRVQLLDLKHDLSELKSANVHHKKILDRLHSENEENVEAPYSKLMLPFLNKATNELHRLTDQIQYTERVFNEAMRYYGEGPDPVRRSFTGPKTMPTEEFFGIFKEFLAAYRKAKTDNSRITQQRALEAARIAAAEEREKDRREAMARREAGIDDSAVLESLLSSLRSSGGTSQRRKNRRRSRQPAGHTRPKHDDEKPGPQENPSSVAAEMLKKLQGGEKRNEHGSIGISMAQATEAARADRRSERRERNSIPVLQDIPRRTPSRAISRADTQDTTVTEHSVNATTQQIDPDITAVRPQNAHDQHDDNVSSKSSGRDSPSSLYTDSSEHEFQDVSPAPQEMTRSLASSKATNDPSTTHTPTDT</sequence>
<protein>
    <recommendedName>
        <fullName evidence="6">FH2 domain-containing protein</fullName>
    </recommendedName>
</protein>
<dbReference type="Gene3D" id="6.10.30.50">
    <property type="match status" value="1"/>
</dbReference>
<evidence type="ECO:0000256" key="1">
    <source>
        <dbReference type="SAM" id="MobiDB-lite"/>
    </source>
</evidence>
<dbReference type="PANTHER" id="PTHR45725">
    <property type="entry name" value="FORMIN HOMOLOGY 2 FAMILY MEMBER"/>
    <property type="match status" value="1"/>
</dbReference>
<dbReference type="GO" id="GO:0008017">
    <property type="term" value="F:microtubule binding"/>
    <property type="evidence" value="ECO:0007669"/>
    <property type="project" value="InterPro"/>
</dbReference>
<dbReference type="Proteomes" id="UP000008837">
    <property type="component" value="Unassembled WGS sequence"/>
</dbReference>
<dbReference type="GO" id="GO:0045010">
    <property type="term" value="P:actin nucleation"/>
    <property type="evidence" value="ECO:0007669"/>
    <property type="project" value="InterPro"/>
</dbReference>
<dbReference type="GO" id="GO:0005884">
    <property type="term" value="C:actin filament"/>
    <property type="evidence" value="ECO:0007669"/>
    <property type="project" value="InterPro"/>
</dbReference>
<feature type="compositionally biased region" description="Basic and acidic residues" evidence="1">
    <location>
        <begin position="592"/>
        <end position="601"/>
    </location>
</feature>
<feature type="compositionally biased region" description="Basic and acidic residues" evidence="1">
    <location>
        <begin position="530"/>
        <end position="542"/>
    </location>
</feature>
<feature type="domain" description="DAD" evidence="2">
    <location>
        <begin position="446"/>
        <end position="476"/>
    </location>
</feature>
<dbReference type="Gene3D" id="1.20.58.2220">
    <property type="entry name" value="Formin, FH2 domain"/>
    <property type="match status" value="1"/>
</dbReference>
<feature type="compositionally biased region" description="Polar residues" evidence="1">
    <location>
        <begin position="633"/>
        <end position="655"/>
    </location>
</feature>
<dbReference type="KEGG" id="mgl:MGL_3973"/>
<dbReference type="SUPFAM" id="SSF101447">
    <property type="entry name" value="Formin homology 2 domain (FH2 domain)"/>
    <property type="match status" value="1"/>
</dbReference>
<dbReference type="GeneID" id="5853195"/>
<proteinExistence type="predicted"/>